<evidence type="ECO:0000313" key="2">
    <source>
        <dbReference type="Proteomes" id="UP001234297"/>
    </source>
</evidence>
<proteinExistence type="predicted"/>
<dbReference type="Proteomes" id="UP001234297">
    <property type="component" value="Chromosome 8"/>
</dbReference>
<reference evidence="1 2" key="1">
    <citation type="journal article" date="2022" name="Hortic Res">
        <title>A haplotype resolved chromosomal level avocado genome allows analysis of novel avocado genes.</title>
        <authorList>
            <person name="Nath O."/>
            <person name="Fletcher S.J."/>
            <person name="Hayward A."/>
            <person name="Shaw L.M."/>
            <person name="Masouleh A.K."/>
            <person name="Furtado A."/>
            <person name="Henry R.J."/>
            <person name="Mitter N."/>
        </authorList>
    </citation>
    <scope>NUCLEOTIDE SEQUENCE [LARGE SCALE GENOMIC DNA]</scope>
    <source>
        <strain evidence="2">cv. Hass</strain>
    </source>
</reference>
<comment type="caution">
    <text evidence="1">The sequence shown here is derived from an EMBL/GenBank/DDBJ whole genome shotgun (WGS) entry which is preliminary data.</text>
</comment>
<protein>
    <submittedName>
        <fullName evidence="1">Uncharacterized protein</fullName>
    </submittedName>
</protein>
<keyword evidence="2" id="KW-1185">Reference proteome</keyword>
<name>A0ACC2LKK3_PERAE</name>
<organism evidence="1 2">
    <name type="scientific">Persea americana</name>
    <name type="common">Avocado</name>
    <dbReference type="NCBI Taxonomy" id="3435"/>
    <lineage>
        <taxon>Eukaryota</taxon>
        <taxon>Viridiplantae</taxon>
        <taxon>Streptophyta</taxon>
        <taxon>Embryophyta</taxon>
        <taxon>Tracheophyta</taxon>
        <taxon>Spermatophyta</taxon>
        <taxon>Magnoliopsida</taxon>
        <taxon>Magnoliidae</taxon>
        <taxon>Laurales</taxon>
        <taxon>Lauraceae</taxon>
        <taxon>Persea</taxon>
    </lineage>
</organism>
<evidence type="ECO:0000313" key="1">
    <source>
        <dbReference type="EMBL" id="KAJ8634001.1"/>
    </source>
</evidence>
<sequence length="528" mass="58430">MLIFIHPTFQLLNHFKTLHQLQQIHAQTITQGLILLYPSQILTKILFSFTLLTTPLPPSLDYALSVFSQIPNPSTFNFNTLIRAHTLHSSFLNALNLFAEMRSLGIPPDFHTFPFALKACAHLRAPTIGRAIHSQALKFGFIGDHYVGNTLIHLYSDMNSMVEVRQMFDEVLGRDIVSYNALIAGYVKAGEFCMARGVFDSMPVRDAVSWGTLVAGYAQMNRCKEALELFDEMLTSSVAPDSVAVVGALSACAQLGELERGRAIHIYVKQNRIRLNYYISTGLVDMYAKCGSIDTARDVFESSPEKNVFTWNAMIVGLAMHGHGELSLEYFSRMCDMGIQPDGVTFLGVLVGCSHAGLLDSARRVFDEMERIHRVRRGLSHYGCMADLLGRAGLIEEAIKMVEGMPMEGDVYVWGGLLGGCRIHGNVEVAEIAAGHLMALDPDDGGTYSIMANIYANARRWEDVAKVRTMMHNRRVKKNAGGSLIQVNGVSHEFVAGERLHPHIDEICWVLDGIGRHLLEANVGAIVC</sequence>
<dbReference type="EMBL" id="CM056816">
    <property type="protein sequence ID" value="KAJ8634001.1"/>
    <property type="molecule type" value="Genomic_DNA"/>
</dbReference>
<accession>A0ACC2LKK3</accession>
<gene>
    <name evidence="1" type="ORF">MRB53_027337</name>
</gene>